<sequence length="69" mass="8119">MQTELLSDHEYRHDVQEVLVGYFSKNWTAALSRGLEWEAAKVVIRAESLAKTYGIRKKLDRQLKKKEKK</sequence>
<name>A0AAV7SP70_PLEWA</name>
<comment type="caution">
    <text evidence="1">The sequence shown here is derived from an EMBL/GenBank/DDBJ whole genome shotgun (WGS) entry which is preliminary data.</text>
</comment>
<dbReference type="Proteomes" id="UP001066276">
    <property type="component" value="Chromosome 4_2"/>
</dbReference>
<dbReference type="AlphaFoldDB" id="A0AAV7SP70"/>
<protein>
    <submittedName>
        <fullName evidence="1">Uncharacterized protein</fullName>
    </submittedName>
</protein>
<accession>A0AAV7SP70</accession>
<evidence type="ECO:0000313" key="2">
    <source>
        <dbReference type="Proteomes" id="UP001066276"/>
    </source>
</evidence>
<dbReference type="EMBL" id="JANPWB010000008">
    <property type="protein sequence ID" value="KAJ1165875.1"/>
    <property type="molecule type" value="Genomic_DNA"/>
</dbReference>
<reference evidence="1" key="1">
    <citation type="journal article" date="2022" name="bioRxiv">
        <title>Sequencing and chromosome-scale assembly of the giantPleurodeles waltlgenome.</title>
        <authorList>
            <person name="Brown T."/>
            <person name="Elewa A."/>
            <person name="Iarovenko S."/>
            <person name="Subramanian E."/>
            <person name="Araus A.J."/>
            <person name="Petzold A."/>
            <person name="Susuki M."/>
            <person name="Suzuki K.-i.T."/>
            <person name="Hayashi T."/>
            <person name="Toyoda A."/>
            <person name="Oliveira C."/>
            <person name="Osipova E."/>
            <person name="Leigh N.D."/>
            <person name="Simon A."/>
            <person name="Yun M.H."/>
        </authorList>
    </citation>
    <scope>NUCLEOTIDE SEQUENCE</scope>
    <source>
        <strain evidence="1">20211129_DDA</strain>
        <tissue evidence="1">Liver</tissue>
    </source>
</reference>
<organism evidence="1 2">
    <name type="scientific">Pleurodeles waltl</name>
    <name type="common">Iberian ribbed newt</name>
    <dbReference type="NCBI Taxonomy" id="8319"/>
    <lineage>
        <taxon>Eukaryota</taxon>
        <taxon>Metazoa</taxon>
        <taxon>Chordata</taxon>
        <taxon>Craniata</taxon>
        <taxon>Vertebrata</taxon>
        <taxon>Euteleostomi</taxon>
        <taxon>Amphibia</taxon>
        <taxon>Batrachia</taxon>
        <taxon>Caudata</taxon>
        <taxon>Salamandroidea</taxon>
        <taxon>Salamandridae</taxon>
        <taxon>Pleurodelinae</taxon>
        <taxon>Pleurodeles</taxon>
    </lineage>
</organism>
<proteinExistence type="predicted"/>
<keyword evidence="2" id="KW-1185">Reference proteome</keyword>
<evidence type="ECO:0000313" key="1">
    <source>
        <dbReference type="EMBL" id="KAJ1165875.1"/>
    </source>
</evidence>
<gene>
    <name evidence="1" type="ORF">NDU88_006292</name>
</gene>